<dbReference type="InterPro" id="IPR010982">
    <property type="entry name" value="Lambda_DNA-bd_dom_sf"/>
</dbReference>
<sequence length="273" mass="30140">MASTTATSALRSGLGGFLRAHRERLSPADVGLPGTTRRRTSGLRREEVAALSGVSVAWYTWLEQGRVDTSRQVLDAVARALRLDDASHRHALALAGFAPGATAAPVPAAVEPGLRSMIDNWADSPAAVLGPALDLLAWNRAYVDVWPDPADVAEERRNLLLLLVEDDRHRRVLPDWEPVAVDLYRHLRTRADRRPEDGGFRRLTGRLRSTRTDLDAWWACRSIGDFTSRTVEIASRRDGTLHPYGMTLLLTPQPQDTAILVMTPQDARKPPVP</sequence>
<gene>
    <name evidence="2" type="ORF">DEJ49_11280</name>
</gene>
<dbReference type="EMBL" id="CP029191">
    <property type="protein sequence ID" value="QES41520.1"/>
    <property type="molecule type" value="Genomic_DNA"/>
</dbReference>
<evidence type="ECO:0000259" key="1">
    <source>
        <dbReference type="SMART" id="SM00530"/>
    </source>
</evidence>
<name>A0A5P2CGV7_STRVZ</name>
<dbReference type="SMART" id="SM00530">
    <property type="entry name" value="HTH_XRE"/>
    <property type="match status" value="1"/>
</dbReference>
<dbReference type="GO" id="GO:0003677">
    <property type="term" value="F:DNA binding"/>
    <property type="evidence" value="ECO:0007669"/>
    <property type="project" value="InterPro"/>
</dbReference>
<dbReference type="Pfam" id="PF17765">
    <property type="entry name" value="MLTR_LBD"/>
    <property type="match status" value="1"/>
</dbReference>
<reference evidence="2 3" key="1">
    <citation type="submission" date="2018-05" db="EMBL/GenBank/DDBJ databases">
        <title>Streptomyces venezuelae.</title>
        <authorList>
            <person name="Kim W."/>
            <person name="Lee N."/>
            <person name="Cho B.-K."/>
        </authorList>
    </citation>
    <scope>NUCLEOTIDE SEQUENCE [LARGE SCALE GENOMIC DNA]</scope>
    <source>
        <strain evidence="2 3">ATCC 14585</strain>
    </source>
</reference>
<dbReference type="PANTHER" id="PTHR35010">
    <property type="entry name" value="BLL4672 PROTEIN-RELATED"/>
    <property type="match status" value="1"/>
</dbReference>
<evidence type="ECO:0000313" key="2">
    <source>
        <dbReference type="EMBL" id="QES41520.1"/>
    </source>
</evidence>
<dbReference type="Proteomes" id="UP000324015">
    <property type="component" value="Chromosome"/>
</dbReference>
<dbReference type="Pfam" id="PF13560">
    <property type="entry name" value="HTH_31"/>
    <property type="match status" value="1"/>
</dbReference>
<dbReference type="Gene3D" id="1.10.260.40">
    <property type="entry name" value="lambda repressor-like DNA-binding domains"/>
    <property type="match status" value="1"/>
</dbReference>
<dbReference type="InterPro" id="IPR001387">
    <property type="entry name" value="Cro/C1-type_HTH"/>
</dbReference>
<organism evidence="2 3">
    <name type="scientific">Streptomyces venezuelae</name>
    <dbReference type="NCBI Taxonomy" id="54571"/>
    <lineage>
        <taxon>Bacteria</taxon>
        <taxon>Bacillati</taxon>
        <taxon>Actinomycetota</taxon>
        <taxon>Actinomycetes</taxon>
        <taxon>Kitasatosporales</taxon>
        <taxon>Streptomycetaceae</taxon>
        <taxon>Streptomyces</taxon>
    </lineage>
</organism>
<protein>
    <submittedName>
        <fullName evidence="2">XRE family transcriptional regulator</fullName>
    </submittedName>
</protein>
<proteinExistence type="predicted"/>
<dbReference type="RefSeq" id="WP_150184017.1">
    <property type="nucleotide sequence ID" value="NZ_CP029191.1"/>
</dbReference>
<dbReference type="InterPro" id="IPR041413">
    <property type="entry name" value="MLTR_LBD"/>
</dbReference>
<dbReference type="SUPFAM" id="SSF47413">
    <property type="entry name" value="lambda repressor-like DNA-binding domains"/>
    <property type="match status" value="1"/>
</dbReference>
<accession>A0A5P2CGV7</accession>
<dbReference type="AlphaFoldDB" id="A0A5P2CGV7"/>
<dbReference type="Gene3D" id="3.30.450.180">
    <property type="match status" value="1"/>
</dbReference>
<dbReference type="CDD" id="cd00093">
    <property type="entry name" value="HTH_XRE"/>
    <property type="match status" value="1"/>
</dbReference>
<feature type="domain" description="HTH cro/C1-type" evidence="1">
    <location>
        <begin position="17"/>
        <end position="88"/>
    </location>
</feature>
<evidence type="ECO:0000313" key="3">
    <source>
        <dbReference type="Proteomes" id="UP000324015"/>
    </source>
</evidence>